<evidence type="ECO:0000313" key="2">
    <source>
        <dbReference type="EMBL" id="MPC95879.1"/>
    </source>
</evidence>
<dbReference type="EMBL" id="VSRR010103840">
    <property type="protein sequence ID" value="MPC95879.1"/>
    <property type="molecule type" value="Genomic_DNA"/>
</dbReference>
<evidence type="ECO:0000313" key="3">
    <source>
        <dbReference type="Proteomes" id="UP000324222"/>
    </source>
</evidence>
<name>A0A5B7JM43_PORTR</name>
<reference evidence="2 3" key="1">
    <citation type="submission" date="2019-05" db="EMBL/GenBank/DDBJ databases">
        <title>Another draft genome of Portunus trituberculatus and its Hox gene families provides insights of decapod evolution.</title>
        <authorList>
            <person name="Jeong J.-H."/>
            <person name="Song I."/>
            <person name="Kim S."/>
            <person name="Choi T."/>
            <person name="Kim D."/>
            <person name="Ryu S."/>
            <person name="Kim W."/>
        </authorList>
    </citation>
    <scope>NUCLEOTIDE SEQUENCE [LARGE SCALE GENOMIC DNA]</scope>
    <source>
        <tissue evidence="2">Muscle</tissue>
    </source>
</reference>
<feature type="compositionally biased region" description="Polar residues" evidence="1">
    <location>
        <begin position="67"/>
        <end position="77"/>
    </location>
</feature>
<evidence type="ECO:0000256" key="1">
    <source>
        <dbReference type="SAM" id="MobiDB-lite"/>
    </source>
</evidence>
<keyword evidence="3" id="KW-1185">Reference proteome</keyword>
<feature type="region of interest" description="Disordered" evidence="1">
    <location>
        <begin position="11"/>
        <end position="55"/>
    </location>
</feature>
<sequence length="109" mass="11566">MACPGQVLGTCGDENTSAARHSSTTSSSILKHLRQTTTTTTTTTTQETPQKHPTLASRCPRVLAPSPKNNKTAQSGCLQRGPLIPNTAALVRYILNAGNVLALALRNRK</sequence>
<dbReference type="Proteomes" id="UP000324222">
    <property type="component" value="Unassembled WGS sequence"/>
</dbReference>
<gene>
    <name evidence="2" type="ORF">E2C01_091108</name>
</gene>
<proteinExistence type="predicted"/>
<organism evidence="2 3">
    <name type="scientific">Portunus trituberculatus</name>
    <name type="common">Swimming crab</name>
    <name type="synonym">Neptunus trituberculatus</name>
    <dbReference type="NCBI Taxonomy" id="210409"/>
    <lineage>
        <taxon>Eukaryota</taxon>
        <taxon>Metazoa</taxon>
        <taxon>Ecdysozoa</taxon>
        <taxon>Arthropoda</taxon>
        <taxon>Crustacea</taxon>
        <taxon>Multicrustacea</taxon>
        <taxon>Malacostraca</taxon>
        <taxon>Eumalacostraca</taxon>
        <taxon>Eucarida</taxon>
        <taxon>Decapoda</taxon>
        <taxon>Pleocyemata</taxon>
        <taxon>Brachyura</taxon>
        <taxon>Eubrachyura</taxon>
        <taxon>Portunoidea</taxon>
        <taxon>Portunidae</taxon>
        <taxon>Portuninae</taxon>
        <taxon>Portunus</taxon>
    </lineage>
</organism>
<feature type="compositionally biased region" description="Low complexity" evidence="1">
    <location>
        <begin position="36"/>
        <end position="45"/>
    </location>
</feature>
<protein>
    <submittedName>
        <fullName evidence="2">Uncharacterized protein</fullName>
    </submittedName>
</protein>
<accession>A0A5B7JM43</accession>
<feature type="region of interest" description="Disordered" evidence="1">
    <location>
        <begin position="60"/>
        <end position="79"/>
    </location>
</feature>
<comment type="caution">
    <text evidence="2">The sequence shown here is derived from an EMBL/GenBank/DDBJ whole genome shotgun (WGS) entry which is preliminary data.</text>
</comment>
<dbReference type="AlphaFoldDB" id="A0A5B7JM43"/>